<dbReference type="STRING" id="34097.SAMN02745150_00876"/>
<keyword evidence="4 8" id="KW-0489">Methyltransferase</keyword>
<evidence type="ECO:0000256" key="6">
    <source>
        <dbReference type="ARBA" id="ARBA00022691"/>
    </source>
</evidence>
<dbReference type="EC" id="2.1.1.33" evidence="3"/>
<keyword evidence="5 8" id="KW-0808">Transferase</keyword>
<dbReference type="GO" id="GO:0043527">
    <property type="term" value="C:tRNA methyltransferase complex"/>
    <property type="evidence" value="ECO:0007669"/>
    <property type="project" value="TreeGrafter"/>
</dbReference>
<dbReference type="PROSITE" id="PS51625">
    <property type="entry name" value="SAM_MT_TRMB"/>
    <property type="match status" value="1"/>
</dbReference>
<dbReference type="OrthoDB" id="9802090at2"/>
<sequence length="194" mass="22832">MPDRDSYILSSNTDLFQLFTGYDKTYLDIGCGHGDYLLSRCPENSEVLWIGIDVSHKRISKAYHRLKKTNITNFRLFHTDAQTALSMMPAYSIEEININFPDPWLKTKQWKNRLFKPSLIADILRVLKSEGSLSFVTDIQEYAEHVVQQLGLFPYWYSLYQPAIQVNLFKTFPTLFYRKMSPLRPISYLRFKKI</sequence>
<dbReference type="SUPFAM" id="SSF53335">
    <property type="entry name" value="S-adenosyl-L-methionine-dependent methyltransferases"/>
    <property type="match status" value="1"/>
</dbReference>
<organism evidence="8 9">
    <name type="scientific">Brevinema andersonii</name>
    <dbReference type="NCBI Taxonomy" id="34097"/>
    <lineage>
        <taxon>Bacteria</taxon>
        <taxon>Pseudomonadati</taxon>
        <taxon>Spirochaetota</taxon>
        <taxon>Spirochaetia</taxon>
        <taxon>Brevinematales</taxon>
        <taxon>Brevinemataceae</taxon>
        <taxon>Brevinema</taxon>
    </lineage>
</organism>
<dbReference type="PANTHER" id="PTHR23417">
    <property type="entry name" value="3-DEOXY-D-MANNO-OCTULOSONIC-ACID TRANSFERASE/TRNA GUANINE-N 7 - -METHYLTRANSFERASE"/>
    <property type="match status" value="1"/>
</dbReference>
<reference evidence="9" key="1">
    <citation type="submission" date="2016-10" db="EMBL/GenBank/DDBJ databases">
        <authorList>
            <person name="Varghese N."/>
            <person name="Submissions S."/>
        </authorList>
    </citation>
    <scope>NUCLEOTIDE SEQUENCE [LARGE SCALE GENOMIC DNA]</scope>
    <source>
        <strain evidence="9">ATCC 43811</strain>
    </source>
</reference>
<dbReference type="Proteomes" id="UP000240042">
    <property type="component" value="Unassembled WGS sequence"/>
</dbReference>
<dbReference type="GO" id="GO:0008176">
    <property type="term" value="F:tRNA (guanine(46)-N7)-methyltransferase activity"/>
    <property type="evidence" value="ECO:0007669"/>
    <property type="project" value="UniProtKB-EC"/>
</dbReference>
<gene>
    <name evidence="8" type="ORF">SAMN02745150_00876</name>
</gene>
<evidence type="ECO:0000313" key="9">
    <source>
        <dbReference type="Proteomes" id="UP000240042"/>
    </source>
</evidence>
<keyword evidence="7" id="KW-0819">tRNA processing</keyword>
<dbReference type="AlphaFoldDB" id="A0A1I1E763"/>
<dbReference type="InterPro" id="IPR029063">
    <property type="entry name" value="SAM-dependent_MTases_sf"/>
</dbReference>
<dbReference type="PANTHER" id="PTHR23417:SF14">
    <property type="entry name" value="PENTACOTRIPEPTIDE-REPEAT REGION OF PRORP DOMAIN-CONTAINING PROTEIN"/>
    <property type="match status" value="1"/>
</dbReference>
<dbReference type="Pfam" id="PF02390">
    <property type="entry name" value="Methyltransf_4"/>
    <property type="match status" value="1"/>
</dbReference>
<dbReference type="EMBL" id="FOKY01000006">
    <property type="protein sequence ID" value="SFB80773.1"/>
    <property type="molecule type" value="Genomic_DNA"/>
</dbReference>
<evidence type="ECO:0000313" key="8">
    <source>
        <dbReference type="EMBL" id="SFB80773.1"/>
    </source>
</evidence>
<evidence type="ECO:0000256" key="2">
    <source>
        <dbReference type="ARBA" id="ARBA00003015"/>
    </source>
</evidence>
<comment type="function">
    <text evidence="2">Catalyzes the formation of N(7)-methylguanine at position 46 (m7G46) in tRNA.</text>
</comment>
<evidence type="ECO:0000256" key="4">
    <source>
        <dbReference type="ARBA" id="ARBA00022603"/>
    </source>
</evidence>
<evidence type="ECO:0000256" key="5">
    <source>
        <dbReference type="ARBA" id="ARBA00022679"/>
    </source>
</evidence>
<accession>A0A1I1E763</accession>
<proteinExistence type="predicted"/>
<evidence type="ECO:0000256" key="1">
    <source>
        <dbReference type="ARBA" id="ARBA00000142"/>
    </source>
</evidence>
<dbReference type="InterPro" id="IPR003358">
    <property type="entry name" value="tRNA_(Gua-N-7)_MeTrfase_Trmb"/>
</dbReference>
<name>A0A1I1E763_BREAD</name>
<evidence type="ECO:0000256" key="3">
    <source>
        <dbReference type="ARBA" id="ARBA00011977"/>
    </source>
</evidence>
<comment type="catalytic activity">
    <reaction evidence="1">
        <text>guanosine(46) in tRNA + S-adenosyl-L-methionine = N(7)-methylguanosine(46) in tRNA + S-adenosyl-L-homocysteine</text>
        <dbReference type="Rhea" id="RHEA:42708"/>
        <dbReference type="Rhea" id="RHEA-COMP:10188"/>
        <dbReference type="Rhea" id="RHEA-COMP:10189"/>
        <dbReference type="ChEBI" id="CHEBI:57856"/>
        <dbReference type="ChEBI" id="CHEBI:59789"/>
        <dbReference type="ChEBI" id="CHEBI:74269"/>
        <dbReference type="ChEBI" id="CHEBI:74480"/>
        <dbReference type="EC" id="2.1.1.33"/>
    </reaction>
</comment>
<dbReference type="Gene3D" id="3.40.50.150">
    <property type="entry name" value="Vaccinia Virus protein VP39"/>
    <property type="match status" value="1"/>
</dbReference>
<protein>
    <recommendedName>
        <fullName evidence="3">tRNA (guanine(46)-N(7))-methyltransferase</fullName>
        <ecNumber evidence="3">2.1.1.33</ecNumber>
    </recommendedName>
</protein>
<evidence type="ECO:0000256" key="7">
    <source>
        <dbReference type="ARBA" id="ARBA00022694"/>
    </source>
</evidence>
<dbReference type="RefSeq" id="WP_092319020.1">
    <property type="nucleotide sequence ID" value="NZ_FOKY01000006.1"/>
</dbReference>
<keyword evidence="9" id="KW-1185">Reference proteome</keyword>
<keyword evidence="6" id="KW-0949">S-adenosyl-L-methionine</keyword>